<feature type="chain" id="PRO_5046504138" evidence="1">
    <location>
        <begin position="18"/>
        <end position="307"/>
    </location>
</feature>
<gene>
    <name evidence="2" type="ORF">KQY15_03940</name>
</gene>
<keyword evidence="3" id="KW-1185">Reference proteome</keyword>
<organism evidence="2 3">
    <name type="scientific">Arsukibacterium indicum</name>
    <dbReference type="NCBI Taxonomy" id="2848612"/>
    <lineage>
        <taxon>Bacteria</taxon>
        <taxon>Pseudomonadati</taxon>
        <taxon>Pseudomonadota</taxon>
        <taxon>Gammaproteobacteria</taxon>
        <taxon>Chromatiales</taxon>
        <taxon>Chromatiaceae</taxon>
        <taxon>Arsukibacterium</taxon>
    </lineage>
</organism>
<feature type="signal peptide" evidence="1">
    <location>
        <begin position="1"/>
        <end position="17"/>
    </location>
</feature>
<evidence type="ECO:0000313" key="3">
    <source>
        <dbReference type="Proteomes" id="UP000704611"/>
    </source>
</evidence>
<proteinExistence type="predicted"/>
<evidence type="ECO:0000256" key="1">
    <source>
        <dbReference type="SAM" id="SignalP"/>
    </source>
</evidence>
<evidence type="ECO:0000313" key="2">
    <source>
        <dbReference type="EMBL" id="MBV2128248.1"/>
    </source>
</evidence>
<comment type="caution">
    <text evidence="2">The sequence shown here is derived from an EMBL/GenBank/DDBJ whole genome shotgun (WGS) entry which is preliminary data.</text>
</comment>
<name>A0ABS6MHF1_9GAMM</name>
<sequence length="307" mass="35106">MRSAAFFTMLMAFNLSASENLSDHEQFCQQDTTVSCANYLQQKLSALPPFSNGWYRVKGFQLDYLFDQHQFQPLQTEAELLLQQQSLPDMLKVQVYFYYAKALFVSGQSEAAKRYSSKAIQMLQEVYSAFGNPLRIIELANLQYSLGEVDQAEQLLHQVQWKYQKSKDALFLFELYSNKALVSHQRDKLDEAAEYRAEALKAALSLGHTNKIIVAMGNLARTKQLLGQLSAAFELYEQSLVYTSGPEYQVQHAIHLVRLTEICLQQQQPVHALTFYRLIDPELLGTSHKQLYQQFGSILLVTATDSF</sequence>
<dbReference type="EMBL" id="JAHRID010000001">
    <property type="protein sequence ID" value="MBV2128248.1"/>
    <property type="molecule type" value="Genomic_DNA"/>
</dbReference>
<accession>A0ABS6MHF1</accession>
<dbReference type="Proteomes" id="UP000704611">
    <property type="component" value="Unassembled WGS sequence"/>
</dbReference>
<protein>
    <submittedName>
        <fullName evidence="2">Tetratricopeptide repeat protein</fullName>
    </submittedName>
</protein>
<reference evidence="2 3" key="1">
    <citation type="submission" date="2021-06" db="EMBL/GenBank/DDBJ databases">
        <title>Rheinheimera indica sp. nov., isolated from deep-sea sediment.</title>
        <authorList>
            <person name="Wang Z."/>
            <person name="Zhang X.-Y."/>
        </authorList>
    </citation>
    <scope>NUCLEOTIDE SEQUENCE [LARGE SCALE GENOMIC DNA]</scope>
    <source>
        <strain evidence="2 3">SM2107</strain>
    </source>
</reference>
<keyword evidence="1" id="KW-0732">Signal</keyword>
<dbReference type="RefSeq" id="WP_217667385.1">
    <property type="nucleotide sequence ID" value="NZ_JAHRID010000001.1"/>
</dbReference>
<dbReference type="Pfam" id="PF13424">
    <property type="entry name" value="TPR_12"/>
    <property type="match status" value="1"/>
</dbReference>